<comment type="catalytic activity">
    <reaction evidence="16">
        <text>cholesterol + NADPH + O2 + H(+) = 7-dehydrocholesterol + NADP(+) + 2 H2O</text>
        <dbReference type="Rhea" id="RHEA:45024"/>
        <dbReference type="ChEBI" id="CHEBI:15377"/>
        <dbReference type="ChEBI" id="CHEBI:15378"/>
        <dbReference type="ChEBI" id="CHEBI:15379"/>
        <dbReference type="ChEBI" id="CHEBI:16113"/>
        <dbReference type="ChEBI" id="CHEBI:17759"/>
        <dbReference type="ChEBI" id="CHEBI:57783"/>
        <dbReference type="ChEBI" id="CHEBI:58349"/>
        <dbReference type="EC" id="1.14.19.21"/>
    </reaction>
    <physiologicalReaction direction="left-to-right" evidence="16">
        <dbReference type="Rhea" id="RHEA:45025"/>
    </physiologicalReaction>
</comment>
<keyword evidence="6" id="KW-0479">Metal-binding</keyword>
<keyword evidence="10" id="KW-0411">Iron-sulfur</keyword>
<keyword evidence="5" id="KW-0001">2Fe-2S</keyword>
<dbReference type="GO" id="GO:0005737">
    <property type="term" value="C:cytoplasm"/>
    <property type="evidence" value="ECO:0007669"/>
    <property type="project" value="TreeGrafter"/>
</dbReference>
<evidence type="ECO:0000256" key="9">
    <source>
        <dbReference type="ARBA" id="ARBA00023004"/>
    </source>
</evidence>
<comment type="catalytic activity">
    <reaction evidence="15">
        <text>cholesterol + NADH + O2 + H(+) = 7-dehydrocholesterol + NAD(+) + 2 H2O</text>
        <dbReference type="Rhea" id="RHEA:51644"/>
        <dbReference type="ChEBI" id="CHEBI:15377"/>
        <dbReference type="ChEBI" id="CHEBI:15378"/>
        <dbReference type="ChEBI" id="CHEBI:15379"/>
        <dbReference type="ChEBI" id="CHEBI:16113"/>
        <dbReference type="ChEBI" id="CHEBI:17759"/>
        <dbReference type="ChEBI" id="CHEBI:57540"/>
        <dbReference type="ChEBI" id="CHEBI:57945"/>
        <dbReference type="EC" id="1.14.19.21"/>
    </reaction>
    <physiologicalReaction direction="left-to-right" evidence="15">
        <dbReference type="Rhea" id="RHEA:51645"/>
    </physiologicalReaction>
</comment>
<dbReference type="GO" id="GO:0008203">
    <property type="term" value="P:cholesterol metabolic process"/>
    <property type="evidence" value="ECO:0007669"/>
    <property type="project" value="InterPro"/>
</dbReference>
<evidence type="ECO:0000256" key="15">
    <source>
        <dbReference type="ARBA" id="ARBA00047853"/>
    </source>
</evidence>
<keyword evidence="8" id="KW-0560">Oxidoreductase</keyword>
<dbReference type="PANTHER" id="PTHR21266:SF32">
    <property type="entry name" value="CHOLESTEROL 7-DESATURASE NVD"/>
    <property type="match status" value="1"/>
</dbReference>
<evidence type="ECO:0000259" key="17">
    <source>
        <dbReference type="PROSITE" id="PS51296"/>
    </source>
</evidence>
<protein>
    <recommendedName>
        <fullName evidence="14">cholesterol 7-desaturase</fullName>
        <ecNumber evidence="14">1.14.19.21</ecNumber>
    </recommendedName>
</protein>
<dbReference type="GO" id="GO:0016020">
    <property type="term" value="C:membrane"/>
    <property type="evidence" value="ECO:0007669"/>
    <property type="project" value="UniProtKB-SubCell"/>
</dbReference>
<dbReference type="SUPFAM" id="SSF55961">
    <property type="entry name" value="Bet v1-like"/>
    <property type="match status" value="1"/>
</dbReference>
<dbReference type="Gene3D" id="3.90.380.10">
    <property type="entry name" value="Naphthalene 1,2-dioxygenase Alpha Subunit, Chain A, domain 1"/>
    <property type="match status" value="1"/>
</dbReference>
<dbReference type="RefSeq" id="WP_267765634.1">
    <property type="nucleotide sequence ID" value="NZ_JAPNKE010000002.1"/>
</dbReference>
<evidence type="ECO:0000256" key="11">
    <source>
        <dbReference type="ARBA" id="ARBA00023136"/>
    </source>
</evidence>
<comment type="pathway">
    <text evidence="3">Hormone biosynthesis.</text>
</comment>
<accession>A0A9X3EHG7</accession>
<dbReference type="SUPFAM" id="SSF50022">
    <property type="entry name" value="ISP domain"/>
    <property type="match status" value="1"/>
</dbReference>
<comment type="pathway">
    <text evidence="12">Steroid hormone biosynthesis; dafachronic acid biosynthesis.</text>
</comment>
<dbReference type="InterPro" id="IPR036922">
    <property type="entry name" value="Rieske_2Fe-2S_sf"/>
</dbReference>
<evidence type="ECO:0000256" key="16">
    <source>
        <dbReference type="ARBA" id="ARBA00049548"/>
    </source>
</evidence>
<dbReference type="InterPro" id="IPR017941">
    <property type="entry name" value="Rieske_2Fe-2S"/>
</dbReference>
<evidence type="ECO:0000256" key="13">
    <source>
        <dbReference type="ARBA" id="ARBA00025729"/>
    </source>
</evidence>
<evidence type="ECO:0000256" key="1">
    <source>
        <dbReference type="ARBA" id="ARBA00001962"/>
    </source>
</evidence>
<keyword evidence="11" id="KW-0472">Membrane</keyword>
<dbReference type="EMBL" id="JAPNKE010000002">
    <property type="protein sequence ID" value="MCY1004102.1"/>
    <property type="molecule type" value="Genomic_DNA"/>
</dbReference>
<keyword evidence="19" id="KW-1185">Reference proteome</keyword>
<evidence type="ECO:0000256" key="4">
    <source>
        <dbReference type="ARBA" id="ARBA00022692"/>
    </source>
</evidence>
<comment type="cofactor">
    <cofactor evidence="1">
        <name>Fe cation</name>
        <dbReference type="ChEBI" id="CHEBI:24875"/>
    </cofactor>
</comment>
<evidence type="ECO:0000256" key="3">
    <source>
        <dbReference type="ARBA" id="ARBA00004972"/>
    </source>
</evidence>
<dbReference type="InterPro" id="IPR050584">
    <property type="entry name" value="Cholesterol_7-desaturase"/>
</dbReference>
<dbReference type="Gene3D" id="2.102.10.10">
    <property type="entry name" value="Rieske [2Fe-2S] iron-sulphur domain"/>
    <property type="match status" value="1"/>
</dbReference>
<evidence type="ECO:0000313" key="19">
    <source>
        <dbReference type="Proteomes" id="UP001150924"/>
    </source>
</evidence>
<comment type="subcellular location">
    <subcellularLocation>
        <location evidence="2">Membrane</location>
    </subcellularLocation>
</comment>
<dbReference type="PROSITE" id="PS51296">
    <property type="entry name" value="RIESKE"/>
    <property type="match status" value="1"/>
</dbReference>
<gene>
    <name evidence="18" type="ORF">OV079_00675</name>
</gene>
<evidence type="ECO:0000256" key="6">
    <source>
        <dbReference type="ARBA" id="ARBA00022723"/>
    </source>
</evidence>
<name>A0A9X3EHG7_9BACT</name>
<keyword evidence="7" id="KW-1133">Transmembrane helix</keyword>
<dbReference type="Pfam" id="PF00355">
    <property type="entry name" value="Rieske"/>
    <property type="match status" value="1"/>
</dbReference>
<sequence length="378" mass="43070">MTPLLTLQGYTGEFMGFSRPASTMRERTYPPPFPDGWYRVALSSEVRRGKIRYIECLGEQIIVYRSDVDDSVHAMAAFCPHLGANLAGGCVKQGHVECPFHGWQMACDGRVAHIPYARRLPTRSLQATWPIREQYGQIFIYHRGGSTPDAAVPPPYEMPAVPDIDDGRLVFRGKHDAEVVHMHLLEFAENSVDFQHFGPLHGKMFVPWTRLQVPGIAIRHEAAWELDIDPARRHLAYFKNHAILKIFGRFVQSTRASALITFYGPAGVVTFRFTIPDLGEIVMFQTHLPLGPLEQKVDFHWFAAPKIPRLLVSYVIGNWVSQWRNDVVIWENKIHRPRPVLVQEDGPIHRLRRWFSQFYPDGSDARLTPQGDQATAGD</sequence>
<dbReference type="Proteomes" id="UP001150924">
    <property type="component" value="Unassembled WGS sequence"/>
</dbReference>
<dbReference type="GO" id="GO:0051537">
    <property type="term" value="F:2 iron, 2 sulfur cluster binding"/>
    <property type="evidence" value="ECO:0007669"/>
    <property type="project" value="UniProtKB-KW"/>
</dbReference>
<comment type="caution">
    <text evidence="18">The sequence shown here is derived from an EMBL/GenBank/DDBJ whole genome shotgun (WGS) entry which is preliminary data.</text>
</comment>
<evidence type="ECO:0000256" key="2">
    <source>
        <dbReference type="ARBA" id="ARBA00004370"/>
    </source>
</evidence>
<feature type="domain" description="Rieske" evidence="17">
    <location>
        <begin position="37"/>
        <end position="140"/>
    </location>
</feature>
<dbReference type="GO" id="GO:0170056">
    <property type="term" value="F:cholesterol 7-desaturase [NAD(P)H] activity"/>
    <property type="evidence" value="ECO:0007669"/>
    <property type="project" value="UniProtKB-EC"/>
</dbReference>
<evidence type="ECO:0000313" key="18">
    <source>
        <dbReference type="EMBL" id="MCY1004102.1"/>
    </source>
</evidence>
<evidence type="ECO:0000256" key="5">
    <source>
        <dbReference type="ARBA" id="ARBA00022714"/>
    </source>
</evidence>
<evidence type="ECO:0000256" key="14">
    <source>
        <dbReference type="ARBA" id="ARBA00026095"/>
    </source>
</evidence>
<reference evidence="18" key="1">
    <citation type="submission" date="2022-11" db="EMBL/GenBank/DDBJ databases">
        <title>Minimal conservation of predation-associated metabolite biosynthetic gene clusters underscores biosynthetic potential of Myxococcota including descriptions for ten novel species: Archangium lansinium sp. nov., Myxococcus landrumus sp. nov., Nannocystis bai.</title>
        <authorList>
            <person name="Ahearne A."/>
            <person name="Stevens C."/>
            <person name="Phillips K."/>
        </authorList>
    </citation>
    <scope>NUCLEOTIDE SEQUENCE</scope>
    <source>
        <strain evidence="18">Na p29</strain>
    </source>
</reference>
<evidence type="ECO:0000256" key="12">
    <source>
        <dbReference type="ARBA" id="ARBA00025712"/>
    </source>
</evidence>
<keyword evidence="9" id="KW-0408">Iron</keyword>
<dbReference type="PANTHER" id="PTHR21266">
    <property type="entry name" value="IRON-SULFUR DOMAIN CONTAINING PROTEIN"/>
    <property type="match status" value="1"/>
</dbReference>
<evidence type="ECO:0000256" key="7">
    <source>
        <dbReference type="ARBA" id="ARBA00022989"/>
    </source>
</evidence>
<proteinExistence type="inferred from homology"/>
<keyword evidence="4" id="KW-0812">Transmembrane</keyword>
<dbReference type="EC" id="1.14.19.21" evidence="14"/>
<dbReference type="Pfam" id="PF19298">
    <property type="entry name" value="KshA_C"/>
    <property type="match status" value="1"/>
</dbReference>
<organism evidence="18 19">
    <name type="scientific">Nannocystis pusilla</name>
    <dbReference type="NCBI Taxonomy" id="889268"/>
    <lineage>
        <taxon>Bacteria</taxon>
        <taxon>Pseudomonadati</taxon>
        <taxon>Myxococcota</taxon>
        <taxon>Polyangia</taxon>
        <taxon>Nannocystales</taxon>
        <taxon>Nannocystaceae</taxon>
        <taxon>Nannocystis</taxon>
    </lineage>
</organism>
<dbReference type="GO" id="GO:0046872">
    <property type="term" value="F:metal ion binding"/>
    <property type="evidence" value="ECO:0007669"/>
    <property type="project" value="UniProtKB-KW"/>
</dbReference>
<evidence type="ECO:0000256" key="8">
    <source>
        <dbReference type="ARBA" id="ARBA00023002"/>
    </source>
</evidence>
<comment type="similarity">
    <text evidence="13">Belongs to the cholesterol 7-desaturase family.</text>
</comment>
<evidence type="ECO:0000256" key="10">
    <source>
        <dbReference type="ARBA" id="ARBA00023014"/>
    </source>
</evidence>
<dbReference type="AlphaFoldDB" id="A0A9X3EHG7"/>
<dbReference type="InterPro" id="IPR045605">
    <property type="entry name" value="KshA-like_C"/>
</dbReference>